<evidence type="ECO:0000313" key="1">
    <source>
        <dbReference type="EMBL" id="KAH7987673.1"/>
    </source>
</evidence>
<accession>A0ACB8E5W2</accession>
<dbReference type="EMBL" id="CM037630">
    <property type="protein sequence ID" value="KAH7987673.1"/>
    <property type="molecule type" value="Genomic_DNA"/>
</dbReference>
<proteinExistence type="predicted"/>
<sequence length="158" mass="15845">MPGRALEGRIAGRQAGGPEPPQSPAGRLPPGERPASSPSACSAGAAAGVVPCVSRARARPAGFPGRCSPSSEPGLAAWRLSTAEAGREPAEAAPAPSASARPEGSLPPLDGSAARYRSPRPLPIQPLGMASSWRRMKATPESVASGGAHPKQDSEAMA</sequence>
<reference evidence="1" key="1">
    <citation type="submission" date="2021-08" db="EMBL/GenBank/DDBJ databases">
        <title>The first chromosome-level gecko genome reveals the dynamic sex chromosomes of Neotropical dwarf geckos (Sphaerodactylidae: Sphaerodactylus).</title>
        <authorList>
            <person name="Pinto B.J."/>
            <person name="Keating S.E."/>
            <person name="Gamble T."/>
        </authorList>
    </citation>
    <scope>NUCLEOTIDE SEQUENCE</scope>
    <source>
        <strain evidence="1">TG3544</strain>
    </source>
</reference>
<keyword evidence="2" id="KW-1185">Reference proteome</keyword>
<name>A0ACB8E5W2_9SAUR</name>
<gene>
    <name evidence="1" type="ORF">K3G42_009107</name>
</gene>
<protein>
    <submittedName>
        <fullName evidence="1">Uncharacterized protein</fullName>
    </submittedName>
</protein>
<evidence type="ECO:0000313" key="2">
    <source>
        <dbReference type="Proteomes" id="UP000827872"/>
    </source>
</evidence>
<dbReference type="Proteomes" id="UP000827872">
    <property type="component" value="Linkage Group LG17"/>
</dbReference>
<organism evidence="1 2">
    <name type="scientific">Sphaerodactylus townsendi</name>
    <dbReference type="NCBI Taxonomy" id="933632"/>
    <lineage>
        <taxon>Eukaryota</taxon>
        <taxon>Metazoa</taxon>
        <taxon>Chordata</taxon>
        <taxon>Craniata</taxon>
        <taxon>Vertebrata</taxon>
        <taxon>Euteleostomi</taxon>
        <taxon>Lepidosauria</taxon>
        <taxon>Squamata</taxon>
        <taxon>Bifurcata</taxon>
        <taxon>Gekkota</taxon>
        <taxon>Sphaerodactylidae</taxon>
        <taxon>Sphaerodactylus</taxon>
    </lineage>
</organism>
<comment type="caution">
    <text evidence="1">The sequence shown here is derived from an EMBL/GenBank/DDBJ whole genome shotgun (WGS) entry which is preliminary data.</text>
</comment>